<feature type="compositionally biased region" description="Acidic residues" evidence="1">
    <location>
        <begin position="237"/>
        <end position="246"/>
    </location>
</feature>
<gene>
    <name evidence="2" type="ORF">MM415B01405_0015</name>
</gene>
<dbReference type="GO" id="GO:0003677">
    <property type="term" value="F:DNA binding"/>
    <property type="evidence" value="ECO:0007669"/>
    <property type="project" value="InterPro"/>
</dbReference>
<sequence>MTQKENVTVEVGESQALVKTGGNIEYADAMGETVALDIPTVKAYLVSGKPELVSNEEVVLFIKRCQFERLNPWRKECYLIKYSSYDPAAFVVAAQTHSARATNNPKFSGISSGLIVIAKGKDGVEYVGEFWPDMKEILGAWAEVYMEGYSKPIRREVAWEEYAGYKNDGTLNKNWEKRGRTMILKVARTQARREACPKETGGLYVEEEFGYAGEGIARNVAPSPKDKVAKITMGTAEEPEDTVLEPEPEKPRRGRKPKPEPEPESDPPHKEEAPTSVPQEAPPSLTPDEVLPPDDKTAIIAEIIEADEQTRGLQHPSGHNYAWIMKNAGKSHGKTYATLEDVPIASLEAALAYYQKLLAEKKAGVTHIHGK</sequence>
<evidence type="ECO:0000256" key="1">
    <source>
        <dbReference type="SAM" id="MobiDB-lite"/>
    </source>
</evidence>
<accession>A0A6M3IME8</accession>
<dbReference type="Pfam" id="PF03837">
    <property type="entry name" value="RecT"/>
    <property type="match status" value="1"/>
</dbReference>
<protein>
    <submittedName>
        <fullName evidence="2">Putative DNA recombination protein</fullName>
    </submittedName>
</protein>
<dbReference type="InterPro" id="IPR010183">
    <property type="entry name" value="Phage_lambda_Bet"/>
</dbReference>
<name>A0A6M3IME8_9ZZZZ</name>
<organism evidence="2">
    <name type="scientific">viral metagenome</name>
    <dbReference type="NCBI Taxonomy" id="1070528"/>
    <lineage>
        <taxon>unclassified sequences</taxon>
        <taxon>metagenomes</taxon>
        <taxon>organismal metagenomes</taxon>
    </lineage>
</organism>
<dbReference type="NCBIfam" id="TIGR01913">
    <property type="entry name" value="bet_lambda"/>
    <property type="match status" value="1"/>
</dbReference>
<dbReference type="GO" id="GO:0006310">
    <property type="term" value="P:DNA recombination"/>
    <property type="evidence" value="ECO:0007669"/>
    <property type="project" value="InterPro"/>
</dbReference>
<dbReference type="EMBL" id="MT141340">
    <property type="protein sequence ID" value="QJA58820.1"/>
    <property type="molecule type" value="Genomic_DNA"/>
</dbReference>
<reference evidence="2" key="1">
    <citation type="submission" date="2020-03" db="EMBL/GenBank/DDBJ databases">
        <title>The deep terrestrial virosphere.</title>
        <authorList>
            <person name="Holmfeldt K."/>
            <person name="Nilsson E."/>
            <person name="Simone D."/>
            <person name="Lopez-Fernandez M."/>
            <person name="Wu X."/>
            <person name="de Brujin I."/>
            <person name="Lundin D."/>
            <person name="Andersson A."/>
            <person name="Bertilsson S."/>
            <person name="Dopson M."/>
        </authorList>
    </citation>
    <scope>NUCLEOTIDE SEQUENCE</scope>
    <source>
        <strain evidence="2">MM415B01405</strain>
    </source>
</reference>
<dbReference type="AlphaFoldDB" id="A0A6M3IME8"/>
<feature type="region of interest" description="Disordered" evidence="1">
    <location>
        <begin position="232"/>
        <end position="293"/>
    </location>
</feature>
<proteinExistence type="predicted"/>
<dbReference type="InterPro" id="IPR018330">
    <property type="entry name" value="RecT_fam"/>
</dbReference>
<evidence type="ECO:0000313" key="2">
    <source>
        <dbReference type="EMBL" id="QJA58820.1"/>
    </source>
</evidence>
<feature type="compositionally biased region" description="Basic and acidic residues" evidence="1">
    <location>
        <begin position="247"/>
        <end position="273"/>
    </location>
</feature>